<gene>
    <name evidence="3" type="ORF">FDENT_10021</name>
</gene>
<sequence>MSSQEIPILDDQSFNSRPFTAAANDPTEPPNLPPEEGCGDDFQPFNIEDRDFQINPLPQQPLELFQLFVPISLVRSWVGYTEDWAFFCALNGIIDSWNTPLSAHSRLNDWEGISTAQAYVWLGILIYLGIHREISLEDHWKSPSLGDQRPLHPFTKLMPLRKFELITRYFRTFDHTNLDIGDEKDLPKTFQAAEEWSEHIQRVSVELYLPGTNLTVDECMVPFTGRSKETTLVKGKPTPVGFKIWVIAQQGYFLQWIWHVKASPVTAITVKQEVPTLYGKKGKLQTEVPLSNTQSVVVHLLKRLTTATHHVFTDNLFSSPQLFRLLRQLGYGATGTARPNCGITTVMKQIKETGKLPDGKQLVYNKVYLIPTTDKQVLQIAWKDSSVVLFLSTVHGGAPLNRTPKKRKLPAKRGTKAEAQRLKEVFNGDKVRVISIPSVAAQYNDEMNHVDRGDQIRSYTSYQHRFRRGPWQALLWSFLLDVALANSFILQKKTRQPRWKPYNTLRDWKEAIYNAIFNEYGTDSGLRKRCRTGKEEDSEDHEARQIHLQRDINHAAGKGSLDPLKKGRKKEAISSPFQEMSVFGRPDTAAKYVM</sequence>
<feature type="domain" description="PiggyBac transposable element-derived protein" evidence="2">
    <location>
        <begin position="61"/>
        <end position="488"/>
    </location>
</feature>
<dbReference type="PANTHER" id="PTHR46599">
    <property type="entry name" value="PIGGYBAC TRANSPOSABLE ELEMENT-DERIVED PROTEIN 4"/>
    <property type="match status" value="1"/>
</dbReference>
<evidence type="ECO:0000256" key="1">
    <source>
        <dbReference type="SAM" id="MobiDB-lite"/>
    </source>
</evidence>
<dbReference type="EMBL" id="JAAOAK010000316">
    <property type="protein sequence ID" value="KAF5674430.1"/>
    <property type="molecule type" value="Genomic_DNA"/>
</dbReference>
<organism evidence="3 4">
    <name type="scientific">Fusarium denticulatum</name>
    <dbReference type="NCBI Taxonomy" id="48507"/>
    <lineage>
        <taxon>Eukaryota</taxon>
        <taxon>Fungi</taxon>
        <taxon>Dikarya</taxon>
        <taxon>Ascomycota</taxon>
        <taxon>Pezizomycotina</taxon>
        <taxon>Sordariomycetes</taxon>
        <taxon>Hypocreomycetidae</taxon>
        <taxon>Hypocreales</taxon>
        <taxon>Nectriaceae</taxon>
        <taxon>Fusarium</taxon>
        <taxon>Fusarium fujikuroi species complex</taxon>
    </lineage>
</organism>
<reference evidence="3 4" key="1">
    <citation type="submission" date="2020-05" db="EMBL/GenBank/DDBJ databases">
        <title>Identification and distribution of gene clusters putatively required for synthesis of sphingolipid metabolism inhibitors in phylogenetically diverse species of the filamentous fungus Fusarium.</title>
        <authorList>
            <person name="Kim H.-S."/>
            <person name="Busman M."/>
            <person name="Brown D.W."/>
            <person name="Divon H."/>
            <person name="Uhlig S."/>
            <person name="Proctor R.H."/>
        </authorList>
    </citation>
    <scope>NUCLEOTIDE SEQUENCE [LARGE SCALE GENOMIC DNA]</scope>
    <source>
        <strain evidence="3 4">NRRL 25311</strain>
    </source>
</reference>
<evidence type="ECO:0000313" key="3">
    <source>
        <dbReference type="EMBL" id="KAF5674430.1"/>
    </source>
</evidence>
<feature type="region of interest" description="Disordered" evidence="1">
    <location>
        <begin position="1"/>
        <end position="38"/>
    </location>
</feature>
<protein>
    <submittedName>
        <fullName evidence="3">Ac transposable element-derived 4</fullName>
    </submittedName>
</protein>
<evidence type="ECO:0000259" key="2">
    <source>
        <dbReference type="Pfam" id="PF13843"/>
    </source>
</evidence>
<dbReference type="PANTHER" id="PTHR46599:SF3">
    <property type="entry name" value="PIGGYBAC TRANSPOSABLE ELEMENT-DERIVED PROTEIN 4"/>
    <property type="match status" value="1"/>
</dbReference>
<dbReference type="AlphaFoldDB" id="A0A8H5TRY8"/>
<dbReference type="InterPro" id="IPR029526">
    <property type="entry name" value="PGBD"/>
</dbReference>
<dbReference type="Proteomes" id="UP000562682">
    <property type="component" value="Unassembled WGS sequence"/>
</dbReference>
<evidence type="ECO:0000313" key="4">
    <source>
        <dbReference type="Proteomes" id="UP000562682"/>
    </source>
</evidence>
<proteinExistence type="predicted"/>
<name>A0A8H5TRY8_9HYPO</name>
<comment type="caution">
    <text evidence="3">The sequence shown here is derived from an EMBL/GenBank/DDBJ whole genome shotgun (WGS) entry which is preliminary data.</text>
</comment>
<dbReference type="Pfam" id="PF13843">
    <property type="entry name" value="DDE_Tnp_1_7"/>
    <property type="match status" value="1"/>
</dbReference>
<keyword evidence="4" id="KW-1185">Reference proteome</keyword>
<accession>A0A8H5TRY8</accession>